<gene>
    <name evidence="8" type="ORF">M2319_002950</name>
</gene>
<evidence type="ECO:0000256" key="4">
    <source>
        <dbReference type="ARBA" id="ARBA00022909"/>
    </source>
</evidence>
<proteinExistence type="inferred from homology"/>
<comment type="function">
    <text evidence="6">Catalyzes the conversion of 7,8-dihydroneopterin to 6-hydroxymethyl-7,8-dihydropterin.</text>
</comment>
<name>A0ABT3HDX9_9HYPH</name>
<dbReference type="SUPFAM" id="SSF55620">
    <property type="entry name" value="Tetrahydrobiopterin biosynthesis enzymes-like"/>
    <property type="match status" value="1"/>
</dbReference>
<dbReference type="Pfam" id="PF02152">
    <property type="entry name" value="FolB"/>
    <property type="match status" value="1"/>
</dbReference>
<dbReference type="NCBIfam" id="TIGR00525">
    <property type="entry name" value="folB"/>
    <property type="match status" value="1"/>
</dbReference>
<evidence type="ECO:0000313" key="9">
    <source>
        <dbReference type="Proteomes" id="UP001209755"/>
    </source>
</evidence>
<evidence type="ECO:0000256" key="5">
    <source>
        <dbReference type="ARBA" id="ARBA00023239"/>
    </source>
</evidence>
<evidence type="ECO:0000256" key="1">
    <source>
        <dbReference type="ARBA" id="ARBA00001353"/>
    </source>
</evidence>
<feature type="domain" description="Dihydroneopterin aldolase/epimerase" evidence="7">
    <location>
        <begin position="5"/>
        <end position="118"/>
    </location>
</feature>
<dbReference type="NCBIfam" id="TIGR00526">
    <property type="entry name" value="folB_dom"/>
    <property type="match status" value="1"/>
</dbReference>
<dbReference type="RefSeq" id="WP_264602218.1">
    <property type="nucleotide sequence ID" value="NZ_JAOQNS010000008.1"/>
</dbReference>
<comment type="catalytic activity">
    <reaction evidence="1 6">
        <text>7,8-dihydroneopterin = 6-hydroxymethyl-7,8-dihydropterin + glycolaldehyde</text>
        <dbReference type="Rhea" id="RHEA:10540"/>
        <dbReference type="ChEBI" id="CHEBI:17001"/>
        <dbReference type="ChEBI" id="CHEBI:17071"/>
        <dbReference type="ChEBI" id="CHEBI:44841"/>
        <dbReference type="EC" id="4.1.2.25"/>
    </reaction>
</comment>
<dbReference type="EC" id="4.1.2.25" evidence="6"/>
<dbReference type="Gene3D" id="3.30.1130.10">
    <property type="match status" value="1"/>
</dbReference>
<comment type="similarity">
    <text evidence="3 6">Belongs to the DHNA family.</text>
</comment>
<dbReference type="InterPro" id="IPR006157">
    <property type="entry name" value="FolB_dom"/>
</dbReference>
<accession>A0ABT3HDX9</accession>
<keyword evidence="9" id="KW-1185">Reference proteome</keyword>
<dbReference type="Proteomes" id="UP001209755">
    <property type="component" value="Unassembled WGS sequence"/>
</dbReference>
<protein>
    <recommendedName>
        <fullName evidence="6">7,8-dihydroneopterin aldolase</fullName>
        <ecNumber evidence="6">4.1.2.25</ecNumber>
    </recommendedName>
</protein>
<evidence type="ECO:0000256" key="3">
    <source>
        <dbReference type="ARBA" id="ARBA00005708"/>
    </source>
</evidence>
<reference evidence="9" key="1">
    <citation type="submission" date="2023-07" db="EMBL/GenBank/DDBJ databases">
        <title>Genome sequencing of Purple Non-Sulfur Bacteria from various extreme environments.</title>
        <authorList>
            <person name="Mayer M."/>
        </authorList>
    </citation>
    <scope>NUCLEOTIDE SEQUENCE [LARGE SCALE GENOMIC DNA]</scope>
    <source>
        <strain evidence="9">DSM 17935</strain>
    </source>
</reference>
<evidence type="ECO:0000259" key="7">
    <source>
        <dbReference type="SMART" id="SM00905"/>
    </source>
</evidence>
<comment type="pathway">
    <text evidence="2 6">Cofactor biosynthesis; tetrahydrofolate biosynthesis; 2-amino-4-hydroxy-6-hydroxymethyl-7,8-dihydropteridine diphosphate from 7,8-dihydroneopterin triphosphate: step 3/4.</text>
</comment>
<dbReference type="PANTHER" id="PTHR42844:SF1">
    <property type="entry name" value="DIHYDRONEOPTERIN ALDOLASE 1-RELATED"/>
    <property type="match status" value="1"/>
</dbReference>
<organism evidence="8 9">
    <name type="scientific">Rhodobium gokarnense</name>
    <dbReference type="NCBI Taxonomy" id="364296"/>
    <lineage>
        <taxon>Bacteria</taxon>
        <taxon>Pseudomonadati</taxon>
        <taxon>Pseudomonadota</taxon>
        <taxon>Alphaproteobacteria</taxon>
        <taxon>Hyphomicrobiales</taxon>
        <taxon>Rhodobiaceae</taxon>
        <taxon>Rhodobium</taxon>
    </lineage>
</organism>
<dbReference type="CDD" id="cd00534">
    <property type="entry name" value="DHNA_DHNTPE"/>
    <property type="match status" value="1"/>
</dbReference>
<dbReference type="GO" id="GO:0004150">
    <property type="term" value="F:dihydroneopterin aldolase activity"/>
    <property type="evidence" value="ECO:0007669"/>
    <property type="project" value="UniProtKB-EC"/>
</dbReference>
<keyword evidence="4 6" id="KW-0289">Folate biosynthesis</keyword>
<dbReference type="InterPro" id="IPR006156">
    <property type="entry name" value="Dihydroneopterin_aldolase"/>
</dbReference>
<evidence type="ECO:0000256" key="6">
    <source>
        <dbReference type="RuleBase" id="RU362079"/>
    </source>
</evidence>
<dbReference type="InterPro" id="IPR043133">
    <property type="entry name" value="GTP-CH-I_C/QueF"/>
</dbReference>
<evidence type="ECO:0000256" key="2">
    <source>
        <dbReference type="ARBA" id="ARBA00005013"/>
    </source>
</evidence>
<comment type="caution">
    <text evidence="8">The sequence shown here is derived from an EMBL/GenBank/DDBJ whole genome shotgun (WGS) entry which is preliminary data.</text>
</comment>
<sequence>MADRIVLKNIVVHAFHGVHAEEARLGQRFEFDVACVTDTREAGASDDYAKALCYESLFRTVEDVATGARYHLLEALAETVAARILERFETVSAVDITVRKPQAPIAGMFDFVAVEIFRERQ</sequence>
<evidence type="ECO:0000313" key="8">
    <source>
        <dbReference type="EMBL" id="MCW2308604.1"/>
    </source>
</evidence>
<dbReference type="PANTHER" id="PTHR42844">
    <property type="entry name" value="DIHYDRONEOPTERIN ALDOLASE 1-RELATED"/>
    <property type="match status" value="1"/>
</dbReference>
<dbReference type="SMART" id="SM00905">
    <property type="entry name" value="FolB"/>
    <property type="match status" value="1"/>
</dbReference>
<dbReference type="EMBL" id="JAOQNS010000008">
    <property type="protein sequence ID" value="MCW2308604.1"/>
    <property type="molecule type" value="Genomic_DNA"/>
</dbReference>
<keyword evidence="5 6" id="KW-0456">Lyase</keyword>